<dbReference type="GO" id="GO:0042597">
    <property type="term" value="C:periplasmic space"/>
    <property type="evidence" value="ECO:0007669"/>
    <property type="project" value="UniProtKB-SubCell"/>
</dbReference>
<sequence length="416" mass="43743">MKRLTHLLAATAFLASAGLAGAADVNLRMTIWSANKSHLDLFNAIAADFEKTHPGVGVTFDSLAFDSYTTTLTTQIAGGNAPDLAWIFETSAPDFVASGALAPLTETLKAAPGYDLDDVNPATLELWSTGGEIYAYPFSTSPFGVFVNNDLIKAAGKPTPAELIAEGKWTWDSAVDLAAAVAANGKAGLIVRDFDYKLWDNLATIWNGWGAAPWSADGRTCTMADQPMADAMAFIHDAIFRKKALPAPGVSADFFAGDAAMTITQISRASLLPKENPFDWDLVPLPAGPAGKYAVIGQAGIGVFASSKNAALAAEFLAFMTNPDNAAKLAAYFPPPRKSQLTTDIMAKANPLLTAEQIDTVVIDGIATGKVKPGHTGLAEIHQAVRAGLDAAWVPDADVPATLAAICRRIEPLLAR</sequence>
<keyword evidence="5" id="KW-0813">Transport</keyword>
<dbReference type="EMBL" id="FMJD01000013">
    <property type="protein sequence ID" value="SCM79500.1"/>
    <property type="molecule type" value="Genomic_DNA"/>
</dbReference>
<dbReference type="Pfam" id="PF01547">
    <property type="entry name" value="SBP_bac_1"/>
    <property type="match status" value="1"/>
</dbReference>
<keyword evidence="5" id="KW-0762">Sugar transport</keyword>
<dbReference type="InterPro" id="IPR050490">
    <property type="entry name" value="Bact_solute-bd_prot1"/>
</dbReference>
<keyword evidence="4" id="KW-0732">Signal</keyword>
<protein>
    <submittedName>
        <fullName evidence="5">ABC-type sugar transport system, periplasmic component</fullName>
    </submittedName>
</protein>
<dbReference type="PANTHER" id="PTHR43649:SF30">
    <property type="entry name" value="ABC TRANSPORTER SUBSTRATE-BINDING PROTEIN"/>
    <property type="match status" value="1"/>
</dbReference>
<name>A0A212LPX2_9HYPH</name>
<comment type="subcellular location">
    <subcellularLocation>
        <location evidence="1">Periplasm</location>
    </subcellularLocation>
</comment>
<dbReference type="InterPro" id="IPR006059">
    <property type="entry name" value="SBP"/>
</dbReference>
<feature type="signal peptide" evidence="4">
    <location>
        <begin position="1"/>
        <end position="22"/>
    </location>
</feature>
<evidence type="ECO:0000313" key="5">
    <source>
        <dbReference type="EMBL" id="SCM79500.1"/>
    </source>
</evidence>
<accession>A0A212LPX2</accession>
<dbReference type="Gene3D" id="3.40.190.10">
    <property type="entry name" value="Periplasmic binding protein-like II"/>
    <property type="match status" value="1"/>
</dbReference>
<dbReference type="AlphaFoldDB" id="A0A212LPX2"/>
<evidence type="ECO:0000256" key="2">
    <source>
        <dbReference type="ARBA" id="ARBA00008520"/>
    </source>
</evidence>
<proteinExistence type="inferred from homology"/>
<organism evidence="5">
    <name type="scientific">uncultured Pleomorphomonas sp</name>
    <dbReference type="NCBI Taxonomy" id="442121"/>
    <lineage>
        <taxon>Bacteria</taxon>
        <taxon>Pseudomonadati</taxon>
        <taxon>Pseudomonadota</taxon>
        <taxon>Alphaproteobacteria</taxon>
        <taxon>Hyphomicrobiales</taxon>
        <taxon>Pleomorphomonadaceae</taxon>
        <taxon>Pleomorphomonas</taxon>
        <taxon>environmental samples</taxon>
    </lineage>
</organism>
<keyword evidence="3" id="KW-0574">Periplasm</keyword>
<gene>
    <name evidence="5" type="ORF">KL86PLE_90444</name>
</gene>
<reference evidence="5" key="1">
    <citation type="submission" date="2016-08" db="EMBL/GenBank/DDBJ databases">
        <authorList>
            <person name="Seilhamer J.J."/>
        </authorList>
    </citation>
    <scope>NUCLEOTIDE SEQUENCE</scope>
    <source>
        <strain evidence="5">86</strain>
    </source>
</reference>
<dbReference type="SUPFAM" id="SSF53850">
    <property type="entry name" value="Periplasmic binding protein-like II"/>
    <property type="match status" value="1"/>
</dbReference>
<dbReference type="RefSeq" id="WP_288198581.1">
    <property type="nucleotide sequence ID" value="NZ_LT608334.1"/>
</dbReference>
<evidence type="ECO:0000256" key="4">
    <source>
        <dbReference type="SAM" id="SignalP"/>
    </source>
</evidence>
<evidence type="ECO:0000256" key="1">
    <source>
        <dbReference type="ARBA" id="ARBA00004418"/>
    </source>
</evidence>
<evidence type="ECO:0000256" key="3">
    <source>
        <dbReference type="ARBA" id="ARBA00022764"/>
    </source>
</evidence>
<feature type="chain" id="PRO_5013030207" evidence="4">
    <location>
        <begin position="23"/>
        <end position="416"/>
    </location>
</feature>
<comment type="similarity">
    <text evidence="2">Belongs to the bacterial solute-binding protein 1 family.</text>
</comment>
<dbReference type="PANTHER" id="PTHR43649">
    <property type="entry name" value="ARABINOSE-BINDING PROTEIN-RELATED"/>
    <property type="match status" value="1"/>
</dbReference>